<dbReference type="AlphaFoldDB" id="A0A831RV92"/>
<name>A0A831RV92_9GAMM</name>
<sequence length="196" mass="22112">MSSTDHTLNEQQRAVLLQTARESIRTGLREGHPLAVNPADFEEALQAERATFVTLNEDGELRGCIGHLEAIQPLIRDVADNAFSAAFQDSRFPPVSEREFDRLEIHISVLSPPQPLSFASEEDLLRQIRPGVDGLILQDGYYRGTFLPSVWEQLPRQEEFLAHLKLKAGLPANYWSDSLQVSRYTTESFSEAQIFT</sequence>
<dbReference type="InterPro" id="IPR036071">
    <property type="entry name" value="AMMECR1_dom_sf"/>
</dbReference>
<dbReference type="Pfam" id="PF01871">
    <property type="entry name" value="AMMECR1"/>
    <property type="match status" value="1"/>
</dbReference>
<dbReference type="NCBIfam" id="TIGR04335">
    <property type="entry name" value="AmmeMemoSam_A"/>
    <property type="match status" value="1"/>
</dbReference>
<dbReference type="NCBIfam" id="TIGR00296">
    <property type="entry name" value="TIGR00296 family protein"/>
    <property type="match status" value="1"/>
</dbReference>
<evidence type="ECO:0000313" key="2">
    <source>
        <dbReference type="EMBL" id="HEC05877.1"/>
    </source>
</evidence>
<dbReference type="Gene3D" id="3.30.1490.150">
    <property type="entry name" value="Hypothetical protein ph0010, domain 2"/>
    <property type="match status" value="1"/>
</dbReference>
<dbReference type="Proteomes" id="UP000886339">
    <property type="component" value="Unassembled WGS sequence"/>
</dbReference>
<proteinExistence type="predicted"/>
<dbReference type="Gene3D" id="3.30.700.20">
    <property type="entry name" value="Hypothetical protein ph0010, domain 1"/>
    <property type="match status" value="1"/>
</dbReference>
<dbReference type="PANTHER" id="PTHR13016">
    <property type="entry name" value="AMMECR1 HOMOLOG"/>
    <property type="match status" value="1"/>
</dbReference>
<evidence type="ECO:0000259" key="1">
    <source>
        <dbReference type="PROSITE" id="PS51112"/>
    </source>
</evidence>
<organism evidence="2">
    <name type="scientific">Thiolapillus brandeum</name>
    <dbReference type="NCBI Taxonomy" id="1076588"/>
    <lineage>
        <taxon>Bacteria</taxon>
        <taxon>Pseudomonadati</taxon>
        <taxon>Pseudomonadota</taxon>
        <taxon>Gammaproteobacteria</taxon>
        <taxon>Chromatiales</taxon>
        <taxon>Sedimenticolaceae</taxon>
        <taxon>Thiolapillus</taxon>
    </lineage>
</organism>
<dbReference type="InterPro" id="IPR023473">
    <property type="entry name" value="AMMECR1"/>
</dbReference>
<dbReference type="EMBL" id="DRLF01000129">
    <property type="protein sequence ID" value="HEC05877.1"/>
    <property type="molecule type" value="Genomic_DNA"/>
</dbReference>
<dbReference type="InterPro" id="IPR002733">
    <property type="entry name" value="AMMECR1_domain"/>
</dbReference>
<protein>
    <submittedName>
        <fullName evidence="2">AmmeMemoRadiSam system protein A</fullName>
    </submittedName>
</protein>
<dbReference type="PANTHER" id="PTHR13016:SF0">
    <property type="entry name" value="AMME SYNDROME CANDIDATE GENE 1 PROTEIN"/>
    <property type="match status" value="1"/>
</dbReference>
<dbReference type="InterPro" id="IPR027485">
    <property type="entry name" value="AMMECR1_N"/>
</dbReference>
<dbReference type="SUPFAM" id="SSF143447">
    <property type="entry name" value="AMMECR1-like"/>
    <property type="match status" value="1"/>
</dbReference>
<dbReference type="InterPro" id="IPR027623">
    <property type="entry name" value="AmmeMemoSam_A"/>
</dbReference>
<feature type="domain" description="AMMECR1" evidence="1">
    <location>
        <begin position="11"/>
        <end position="196"/>
    </location>
</feature>
<dbReference type="PROSITE" id="PS51112">
    <property type="entry name" value="AMMECR1"/>
    <property type="match status" value="1"/>
</dbReference>
<reference evidence="2" key="1">
    <citation type="journal article" date="2020" name="mSystems">
        <title>Genome- and Community-Level Interaction Insights into Carbon Utilization and Element Cycling Functions of Hydrothermarchaeota in Hydrothermal Sediment.</title>
        <authorList>
            <person name="Zhou Z."/>
            <person name="Liu Y."/>
            <person name="Xu W."/>
            <person name="Pan J."/>
            <person name="Luo Z.H."/>
            <person name="Li M."/>
        </authorList>
    </citation>
    <scope>NUCLEOTIDE SEQUENCE [LARGE SCALE GENOMIC DNA]</scope>
    <source>
        <strain evidence="2">HyVt-458</strain>
    </source>
</reference>
<accession>A0A831RV92</accession>
<comment type="caution">
    <text evidence="2">The sequence shown here is derived from an EMBL/GenBank/DDBJ whole genome shotgun (WGS) entry which is preliminary data.</text>
</comment>
<gene>
    <name evidence="2" type="primary">amrA</name>
    <name evidence="2" type="ORF">ENJ12_03445</name>
</gene>